<name>A0A9E9C8Q7_9CYAN</name>
<evidence type="ECO:0000313" key="2">
    <source>
        <dbReference type="Proteomes" id="UP001163152"/>
    </source>
</evidence>
<dbReference type="CDD" id="cd00298">
    <property type="entry name" value="ACD_sHsps_p23-like"/>
    <property type="match status" value="1"/>
</dbReference>
<keyword evidence="2" id="KW-1185">Reference proteome</keyword>
<dbReference type="Proteomes" id="UP001163152">
    <property type="component" value="Chromosome"/>
</dbReference>
<sequence length="167" mass="18870">MSLLHRQALSVLETLHQQIQTVLTDLANECPQSTVWVATNDTNWISEIRMHYTETEVKLDVWLSDIPFQALELHISPETAVIRAKSLLDMVEGFFSAEHLEGIIPFPVAVHPETVNASLQHNLLSLTLPKSGQIERQRLLVRFNQVLDLSQSSSVMRRSLTFKGAKS</sequence>
<dbReference type="Gene3D" id="2.60.40.790">
    <property type="match status" value="1"/>
</dbReference>
<evidence type="ECO:0000313" key="1">
    <source>
        <dbReference type="EMBL" id="WAL58697.1"/>
    </source>
</evidence>
<protein>
    <submittedName>
        <fullName evidence="1">Hsp20/alpha crystallin family protein</fullName>
    </submittedName>
</protein>
<dbReference type="KEGG" id="tsin:OXH18_16130"/>
<dbReference type="SUPFAM" id="SSF49764">
    <property type="entry name" value="HSP20-like chaperones"/>
    <property type="match status" value="1"/>
</dbReference>
<gene>
    <name evidence="1" type="ORF">OXH18_16130</name>
</gene>
<dbReference type="EMBL" id="CP113797">
    <property type="protein sequence ID" value="WAL58697.1"/>
    <property type="molecule type" value="Genomic_DNA"/>
</dbReference>
<organism evidence="1 2">
    <name type="scientific">Thermocoleostomius sinensis A174</name>
    <dbReference type="NCBI Taxonomy" id="2016057"/>
    <lineage>
        <taxon>Bacteria</taxon>
        <taxon>Bacillati</taxon>
        <taxon>Cyanobacteriota</taxon>
        <taxon>Cyanophyceae</taxon>
        <taxon>Oculatellales</taxon>
        <taxon>Oculatellaceae</taxon>
        <taxon>Thermocoleostomius</taxon>
    </lineage>
</organism>
<dbReference type="InterPro" id="IPR008978">
    <property type="entry name" value="HSP20-like_chaperone"/>
</dbReference>
<dbReference type="AlphaFoldDB" id="A0A9E9C8Q7"/>
<accession>A0A9E9C8Q7</accession>
<proteinExistence type="predicted"/>
<reference evidence="1" key="1">
    <citation type="submission" date="2022-12" db="EMBL/GenBank/DDBJ databases">
        <title>Polyphasic identification of a Novel Hot-Spring Cyanobacterium Ocullathermofonsia sinensis gen nov. sp. nov. and Genomic Insights on its Adaptations to the Thermal Habitat.</title>
        <authorList>
            <person name="Daroch M."/>
            <person name="Tang J."/>
            <person name="Jiang Y."/>
        </authorList>
    </citation>
    <scope>NUCLEOTIDE SEQUENCE</scope>
    <source>
        <strain evidence="1">PKUAC-SCTA174</strain>
    </source>
</reference>
<dbReference type="RefSeq" id="WP_268608124.1">
    <property type="nucleotide sequence ID" value="NZ_CP113797.1"/>
</dbReference>